<keyword evidence="5 9" id="KW-0808">Transferase</keyword>
<dbReference type="InterPro" id="IPR035996">
    <property type="entry name" value="4pyrrol_Methylase_sf"/>
</dbReference>
<evidence type="ECO:0000256" key="4">
    <source>
        <dbReference type="ARBA" id="ARBA00022603"/>
    </source>
</evidence>
<organism evidence="9 10">
    <name type="scientific">Candidatus Scalindua rubra</name>
    <dbReference type="NCBI Taxonomy" id="1872076"/>
    <lineage>
        <taxon>Bacteria</taxon>
        <taxon>Pseudomonadati</taxon>
        <taxon>Planctomycetota</taxon>
        <taxon>Candidatus Brocadiia</taxon>
        <taxon>Candidatus Brocadiales</taxon>
        <taxon>Candidatus Scalinduaceae</taxon>
        <taxon>Candidatus Scalindua</taxon>
    </lineage>
</organism>
<evidence type="ECO:0000256" key="5">
    <source>
        <dbReference type="ARBA" id="ARBA00022679"/>
    </source>
</evidence>
<dbReference type="InterPro" id="IPR006364">
    <property type="entry name" value="CobI/CbiL/CobIJ_dom"/>
</dbReference>
<comment type="pathway">
    <text evidence="1">Cofactor biosynthesis; adenosylcobalamin biosynthesis.</text>
</comment>
<dbReference type="EMBL" id="MAYW01000003">
    <property type="protein sequence ID" value="ODS34673.1"/>
    <property type="molecule type" value="Genomic_DNA"/>
</dbReference>
<gene>
    <name evidence="9" type="primary">cobI</name>
    <name evidence="9" type="ORF">SCARUB_00253</name>
</gene>
<dbReference type="PANTHER" id="PTHR43467:SF2">
    <property type="entry name" value="COBALT-PRECORRIN-2 C(20)-METHYLTRANSFERASE"/>
    <property type="match status" value="1"/>
</dbReference>
<evidence type="ECO:0000256" key="1">
    <source>
        <dbReference type="ARBA" id="ARBA00004953"/>
    </source>
</evidence>
<evidence type="ECO:0000313" key="9">
    <source>
        <dbReference type="EMBL" id="ODS34673.1"/>
    </source>
</evidence>
<evidence type="ECO:0000256" key="6">
    <source>
        <dbReference type="ARBA" id="ARBA00022691"/>
    </source>
</evidence>
<dbReference type="EC" id="2.1.1.130" evidence="9"/>
<dbReference type="InterPro" id="IPR014776">
    <property type="entry name" value="4pyrrole_Mease_sub2"/>
</dbReference>
<protein>
    <submittedName>
        <fullName evidence="9">Precorrin-2 C20-methyltransferase</fullName>
        <ecNumber evidence="9">2.1.1.130</ecNumber>
    </submittedName>
</protein>
<dbReference type="CDD" id="cd11645">
    <property type="entry name" value="Precorrin_2_C20_MT"/>
    <property type="match status" value="1"/>
</dbReference>
<dbReference type="InterPro" id="IPR000878">
    <property type="entry name" value="4pyrrol_Mease"/>
</dbReference>
<evidence type="ECO:0000259" key="8">
    <source>
        <dbReference type="Pfam" id="PF00590"/>
    </source>
</evidence>
<dbReference type="PIRSF" id="PIRSF036427">
    <property type="entry name" value="Precrrn-2_mtase"/>
    <property type="match status" value="1"/>
</dbReference>
<dbReference type="AlphaFoldDB" id="A0A1E3XGB0"/>
<dbReference type="UniPathway" id="UPA00148"/>
<keyword evidence="4 9" id="KW-0489">Methyltransferase</keyword>
<evidence type="ECO:0000256" key="2">
    <source>
        <dbReference type="ARBA" id="ARBA00005879"/>
    </source>
</evidence>
<name>A0A1E3XGB0_9BACT</name>
<keyword evidence="3" id="KW-0169">Cobalamin biosynthesis</keyword>
<dbReference type="Proteomes" id="UP000094056">
    <property type="component" value="Unassembled WGS sequence"/>
</dbReference>
<proteinExistence type="inferred from homology"/>
<dbReference type="GO" id="GO:0030788">
    <property type="term" value="F:precorrin-2 C20-methyltransferase activity"/>
    <property type="evidence" value="ECO:0007669"/>
    <property type="project" value="UniProtKB-EC"/>
</dbReference>
<comment type="similarity">
    <text evidence="2 7">Belongs to the precorrin methyltransferase family.</text>
</comment>
<dbReference type="Gene3D" id="3.30.950.10">
    <property type="entry name" value="Methyltransferase, Cobalt-precorrin-4 Transmethylase, Domain 2"/>
    <property type="match status" value="1"/>
</dbReference>
<dbReference type="NCBIfam" id="TIGR01467">
    <property type="entry name" value="cobI_cbiL"/>
    <property type="match status" value="1"/>
</dbReference>
<keyword evidence="6" id="KW-0949">S-adenosyl-L-methionine</keyword>
<dbReference type="Gene3D" id="3.40.1010.10">
    <property type="entry name" value="Cobalt-precorrin-4 Transmethylase, Domain 1"/>
    <property type="match status" value="1"/>
</dbReference>
<dbReference type="PANTHER" id="PTHR43467">
    <property type="entry name" value="COBALT-PRECORRIN-2 C(20)-METHYLTRANSFERASE"/>
    <property type="match status" value="1"/>
</dbReference>
<dbReference type="SUPFAM" id="SSF53790">
    <property type="entry name" value="Tetrapyrrole methylase"/>
    <property type="match status" value="1"/>
</dbReference>
<evidence type="ECO:0000256" key="3">
    <source>
        <dbReference type="ARBA" id="ARBA00022573"/>
    </source>
</evidence>
<evidence type="ECO:0000313" key="10">
    <source>
        <dbReference type="Proteomes" id="UP000094056"/>
    </source>
</evidence>
<dbReference type="InterPro" id="IPR014777">
    <property type="entry name" value="4pyrrole_Mease_sub1"/>
</dbReference>
<feature type="domain" description="Tetrapyrrole methylase" evidence="8">
    <location>
        <begin position="14"/>
        <end position="218"/>
    </location>
</feature>
<accession>A0A1E3XGB0</accession>
<dbReference type="InterPro" id="IPR012382">
    <property type="entry name" value="CobI/CbiL"/>
</dbReference>
<sequence length="245" mass="27519">MKTRVNKDKEKGNFYGVGVGPGDNELLTLKAVRIIKSVDCIFVPRADSKESSLALDIVNEVVSGKRVIEQVYPMVRDKTKLKAAWLKAANEIKYEVELGNDVAYLTIGDPLTFSTYCYLLQQLSKIIPSQKIHTIPGITSYNAAACMVNFPLIEQDEKLAVIPVSKEVRELRQILETFDTIVLMKVAKKLDEIIELLDEMNLIDNSLFASYVGFNKEFITQDLKSLRGSGKGYLSVIIVRKPFHT</sequence>
<comment type="caution">
    <text evidence="9">The sequence shown here is derived from an EMBL/GenBank/DDBJ whole genome shotgun (WGS) entry which is preliminary data.</text>
</comment>
<evidence type="ECO:0000256" key="7">
    <source>
        <dbReference type="PIRNR" id="PIRNR036427"/>
    </source>
</evidence>
<dbReference type="Pfam" id="PF00590">
    <property type="entry name" value="TP_methylase"/>
    <property type="match status" value="1"/>
</dbReference>
<dbReference type="GO" id="GO:0032259">
    <property type="term" value="P:methylation"/>
    <property type="evidence" value="ECO:0007669"/>
    <property type="project" value="UniProtKB-KW"/>
</dbReference>
<reference evidence="9 10" key="1">
    <citation type="submission" date="2016-07" db="EMBL/GenBank/DDBJ databases">
        <title>Draft genome of Scalindua rubra, obtained from a brine-seawater interface in the Red Sea, sheds light on salt adaptation in anammox bacteria.</title>
        <authorList>
            <person name="Speth D.R."/>
            <person name="Lagkouvardos I."/>
            <person name="Wang Y."/>
            <person name="Qian P.-Y."/>
            <person name="Dutilh B.E."/>
            <person name="Jetten M.S."/>
        </authorList>
    </citation>
    <scope>NUCLEOTIDE SEQUENCE [LARGE SCALE GENOMIC DNA]</scope>
    <source>
        <strain evidence="9">BSI-1</strain>
    </source>
</reference>
<dbReference type="GO" id="GO:0009236">
    <property type="term" value="P:cobalamin biosynthetic process"/>
    <property type="evidence" value="ECO:0007669"/>
    <property type="project" value="UniProtKB-UniRule"/>
</dbReference>